<dbReference type="Pfam" id="PF07727">
    <property type="entry name" value="RVT_2"/>
    <property type="match status" value="1"/>
</dbReference>
<gene>
    <name evidence="2" type="ORF">VITISV_042789</name>
</gene>
<evidence type="ECO:0000259" key="1">
    <source>
        <dbReference type="Pfam" id="PF07727"/>
    </source>
</evidence>
<evidence type="ECO:0000313" key="2">
    <source>
        <dbReference type="EMBL" id="CAN67328.1"/>
    </source>
</evidence>
<dbReference type="AlphaFoldDB" id="A5AZI4"/>
<accession>A5AZI4</accession>
<reference evidence="2" key="1">
    <citation type="journal article" date="2007" name="PLoS ONE">
        <title>The first genome sequence of an elite grapevine cultivar (Pinot noir Vitis vinifera L.): coping with a highly heterozygous genome.</title>
        <authorList>
            <person name="Velasco R."/>
            <person name="Zharkikh A."/>
            <person name="Troggio M."/>
            <person name="Cartwright D.A."/>
            <person name="Cestaro A."/>
            <person name="Pruss D."/>
            <person name="Pindo M."/>
            <person name="FitzGerald L.M."/>
            <person name="Vezzulli S."/>
            <person name="Reid J."/>
            <person name="Malacarne G."/>
            <person name="Iliev D."/>
            <person name="Coppola G."/>
            <person name="Wardell B."/>
            <person name="Micheletti D."/>
            <person name="Macalma T."/>
            <person name="Facci M."/>
            <person name="Mitchell J.T."/>
            <person name="Perazzolli M."/>
            <person name="Eldredge G."/>
            <person name="Gatto P."/>
            <person name="Oyzerski R."/>
            <person name="Moretto M."/>
            <person name="Gutin N."/>
            <person name="Stefanini M."/>
            <person name="Chen Y."/>
            <person name="Segala C."/>
            <person name="Davenport C."/>
            <person name="Dematte L."/>
            <person name="Mraz A."/>
            <person name="Battilana J."/>
            <person name="Stormo K."/>
            <person name="Costa F."/>
            <person name="Tao Q."/>
            <person name="Si-Ammour A."/>
            <person name="Harkins T."/>
            <person name="Lackey A."/>
            <person name="Perbost C."/>
            <person name="Taillon B."/>
            <person name="Stella A."/>
            <person name="Solovyev V."/>
            <person name="Fawcett J.A."/>
            <person name="Sterck L."/>
            <person name="Vandepoele K."/>
            <person name="Grando S.M."/>
            <person name="Toppo S."/>
            <person name="Moser C."/>
            <person name="Lanchbury J."/>
            <person name="Bogden R."/>
            <person name="Skolnick M."/>
            <person name="Sgaramella V."/>
            <person name="Bhatnagar S.K."/>
            <person name="Fontana P."/>
            <person name="Gutin A."/>
            <person name="Van de Peer Y."/>
            <person name="Salamini F."/>
            <person name="Viola R."/>
        </authorList>
    </citation>
    <scope>NUCLEOTIDE SEQUENCE</scope>
</reference>
<dbReference type="EMBL" id="AM441390">
    <property type="protein sequence ID" value="CAN67328.1"/>
    <property type="molecule type" value="Genomic_DNA"/>
</dbReference>
<sequence>MDVKTTFLNDDIKEMIYMVQLENFEYNDSKHLVCKLKKSIYGLKQTSHQWYQKFD</sequence>
<protein>
    <recommendedName>
        <fullName evidence="1">Reverse transcriptase Ty1/copia-type domain-containing protein</fullName>
    </recommendedName>
</protein>
<dbReference type="InterPro" id="IPR013103">
    <property type="entry name" value="RVT_2"/>
</dbReference>
<organism evidence="2">
    <name type="scientific">Vitis vinifera</name>
    <name type="common">Grape</name>
    <dbReference type="NCBI Taxonomy" id="29760"/>
    <lineage>
        <taxon>Eukaryota</taxon>
        <taxon>Viridiplantae</taxon>
        <taxon>Streptophyta</taxon>
        <taxon>Embryophyta</taxon>
        <taxon>Tracheophyta</taxon>
        <taxon>Spermatophyta</taxon>
        <taxon>Magnoliopsida</taxon>
        <taxon>eudicotyledons</taxon>
        <taxon>Gunneridae</taxon>
        <taxon>Pentapetalae</taxon>
        <taxon>rosids</taxon>
        <taxon>Vitales</taxon>
        <taxon>Vitaceae</taxon>
        <taxon>Viteae</taxon>
        <taxon>Vitis</taxon>
    </lineage>
</organism>
<name>A5AZI4_VITVI</name>
<proteinExistence type="predicted"/>
<feature type="domain" description="Reverse transcriptase Ty1/copia-type" evidence="1">
    <location>
        <begin position="1"/>
        <end position="54"/>
    </location>
</feature>